<accession>A0A380JGE8</accession>
<evidence type="ECO:0000313" key="2">
    <source>
        <dbReference type="Proteomes" id="UP000254082"/>
    </source>
</evidence>
<dbReference type="Gene3D" id="3.40.50.150">
    <property type="entry name" value="Vaccinia Virus protein VP39"/>
    <property type="match status" value="1"/>
</dbReference>
<reference evidence="1 2" key="1">
    <citation type="submission" date="2018-06" db="EMBL/GenBank/DDBJ databases">
        <authorList>
            <consortium name="Pathogen Informatics"/>
            <person name="Doyle S."/>
        </authorList>
    </citation>
    <scope>NUCLEOTIDE SEQUENCE [LARGE SCALE GENOMIC DNA]</scope>
    <source>
        <strain evidence="2">NCTC 11391</strain>
    </source>
</reference>
<sequence>MDVGNDIDINDSHQWTFYNGVAKHFDNHVKLSVPLYEEGHEFICYLSDFFLKEGSNYYEVGSSTGTLINKLCERHDSKKNVTFYGVEPVKEMIDLAQKKCDKEIKFVNDTIENVNLLPASLIVGYL</sequence>
<proteinExistence type="predicted"/>
<dbReference type="OrthoDB" id="213472at2"/>
<name>A0A380JGE8_STRDO</name>
<keyword evidence="1" id="KW-0489">Methyltransferase</keyword>
<dbReference type="InterPro" id="IPR029063">
    <property type="entry name" value="SAM-dependent_MTases_sf"/>
</dbReference>
<dbReference type="GO" id="GO:0032259">
    <property type="term" value="P:methylation"/>
    <property type="evidence" value="ECO:0007669"/>
    <property type="project" value="UniProtKB-KW"/>
</dbReference>
<dbReference type="EMBL" id="UHFA01000002">
    <property type="protein sequence ID" value="SUN37393.1"/>
    <property type="molecule type" value="Genomic_DNA"/>
</dbReference>
<dbReference type="AlphaFoldDB" id="A0A380JGE8"/>
<keyword evidence="1" id="KW-0808">Transferase</keyword>
<gene>
    <name evidence="1" type="ORF">NCTC11391_02120</name>
</gene>
<dbReference type="SUPFAM" id="SSF53335">
    <property type="entry name" value="S-adenosyl-L-methionine-dependent methyltransferases"/>
    <property type="match status" value="1"/>
</dbReference>
<dbReference type="Proteomes" id="UP000254082">
    <property type="component" value="Unassembled WGS sequence"/>
</dbReference>
<dbReference type="GO" id="GO:0008168">
    <property type="term" value="F:methyltransferase activity"/>
    <property type="evidence" value="ECO:0007669"/>
    <property type="project" value="UniProtKB-KW"/>
</dbReference>
<evidence type="ECO:0000313" key="1">
    <source>
        <dbReference type="EMBL" id="SUN37393.1"/>
    </source>
</evidence>
<keyword evidence="2" id="KW-1185">Reference proteome</keyword>
<organism evidence="1 2">
    <name type="scientific">Streptococcus downei MFe28</name>
    <dbReference type="NCBI Taxonomy" id="764290"/>
    <lineage>
        <taxon>Bacteria</taxon>
        <taxon>Bacillati</taxon>
        <taxon>Bacillota</taxon>
        <taxon>Bacilli</taxon>
        <taxon>Lactobacillales</taxon>
        <taxon>Streptococcaceae</taxon>
        <taxon>Streptococcus</taxon>
    </lineage>
</organism>
<dbReference type="RefSeq" id="WP_002997418.1">
    <property type="nucleotide sequence ID" value="NZ_UHFA01000002.1"/>
</dbReference>
<protein>
    <submittedName>
        <fullName evidence="1">tRNA (Cmo5U34)-methyltransferase</fullName>
    </submittedName>
</protein>